<dbReference type="EC" id="2.1.1.-" evidence="3"/>
<feature type="domain" description="Methyltransferase type 11" evidence="2">
    <location>
        <begin position="60"/>
        <end position="153"/>
    </location>
</feature>
<evidence type="ECO:0000256" key="1">
    <source>
        <dbReference type="SAM" id="MobiDB-lite"/>
    </source>
</evidence>
<comment type="caution">
    <text evidence="3">The sequence shown here is derived from an EMBL/GenBank/DDBJ whole genome shotgun (WGS) entry which is preliminary data.</text>
</comment>
<proteinExistence type="predicted"/>
<dbReference type="Proteomes" id="UP001364211">
    <property type="component" value="Unassembled WGS sequence"/>
</dbReference>
<dbReference type="PANTHER" id="PTHR42912">
    <property type="entry name" value="METHYLTRANSFERASE"/>
    <property type="match status" value="1"/>
</dbReference>
<name>A0ABU8T717_9PSEU</name>
<dbReference type="InterPro" id="IPR050508">
    <property type="entry name" value="Methyltransf_Superfamily"/>
</dbReference>
<evidence type="ECO:0000259" key="2">
    <source>
        <dbReference type="Pfam" id="PF08241"/>
    </source>
</evidence>
<reference evidence="3 4" key="1">
    <citation type="submission" date="2024-03" db="EMBL/GenBank/DDBJ databases">
        <title>Draft genome sequence of Pseudonocardia sp. DW16-2.</title>
        <authorList>
            <person name="Duangmal K."/>
        </authorList>
    </citation>
    <scope>NUCLEOTIDE SEQUENCE [LARGE SCALE GENOMIC DNA]</scope>
    <source>
        <strain evidence="3 4">DW16-2</strain>
    </source>
</reference>
<keyword evidence="3" id="KW-0808">Transferase</keyword>
<dbReference type="Gene3D" id="3.40.50.150">
    <property type="entry name" value="Vaccinia Virus protein VP39"/>
    <property type="match status" value="1"/>
</dbReference>
<organism evidence="3 4">
    <name type="scientific">Pseudonocardia spirodelae</name>
    <dbReference type="NCBI Taxonomy" id="3133431"/>
    <lineage>
        <taxon>Bacteria</taxon>
        <taxon>Bacillati</taxon>
        <taxon>Actinomycetota</taxon>
        <taxon>Actinomycetes</taxon>
        <taxon>Pseudonocardiales</taxon>
        <taxon>Pseudonocardiaceae</taxon>
        <taxon>Pseudonocardia</taxon>
    </lineage>
</organism>
<gene>
    <name evidence="3" type="ORF">WJX68_09535</name>
</gene>
<dbReference type="Pfam" id="PF08241">
    <property type="entry name" value="Methyltransf_11"/>
    <property type="match status" value="1"/>
</dbReference>
<dbReference type="InterPro" id="IPR029063">
    <property type="entry name" value="SAM-dependent_MTases_sf"/>
</dbReference>
<dbReference type="GO" id="GO:0032259">
    <property type="term" value="P:methylation"/>
    <property type="evidence" value="ECO:0007669"/>
    <property type="project" value="UniProtKB-KW"/>
</dbReference>
<dbReference type="SUPFAM" id="SSF53335">
    <property type="entry name" value="S-adenosyl-L-methionine-dependent methyltransferases"/>
    <property type="match status" value="1"/>
</dbReference>
<dbReference type="InterPro" id="IPR013216">
    <property type="entry name" value="Methyltransf_11"/>
</dbReference>
<keyword evidence="4" id="KW-1185">Reference proteome</keyword>
<protein>
    <submittedName>
        <fullName evidence="3">Class I SAM-dependent methyltransferase</fullName>
        <ecNumber evidence="3">2.1.1.-</ecNumber>
    </submittedName>
</protein>
<feature type="region of interest" description="Disordered" evidence="1">
    <location>
        <begin position="1"/>
        <end position="20"/>
    </location>
</feature>
<dbReference type="PANTHER" id="PTHR42912:SF93">
    <property type="entry name" value="N6-ADENOSINE-METHYLTRANSFERASE TMT1A"/>
    <property type="match status" value="1"/>
</dbReference>
<dbReference type="CDD" id="cd02440">
    <property type="entry name" value="AdoMet_MTases"/>
    <property type="match status" value="1"/>
</dbReference>
<keyword evidence="3" id="KW-0489">Methyltransferase</keyword>
<evidence type="ECO:0000313" key="3">
    <source>
        <dbReference type="EMBL" id="MEJ8279170.1"/>
    </source>
</evidence>
<dbReference type="EMBL" id="JBBJUP010000006">
    <property type="protein sequence ID" value="MEJ8279170.1"/>
    <property type="molecule type" value="Genomic_DNA"/>
</dbReference>
<accession>A0ABU8T717</accession>
<feature type="compositionally biased region" description="Gly residues" evidence="1">
    <location>
        <begin position="1"/>
        <end position="12"/>
    </location>
</feature>
<dbReference type="RefSeq" id="WP_340288254.1">
    <property type="nucleotide sequence ID" value="NZ_JBBJUP010000006.1"/>
</dbReference>
<sequence length="249" mass="27690">MRRGYPGFGGQQKAGPAIPSPNIWNWPEIYEIENRAQDADGDLWSALAEETGGWDGADVVDVGCGDGFHLPRFAERAATVAGVEPHPPLVERARRRVAGDDRITVHAAGAERLPLPDGSADLVHARTAYFFGPGCEPGLAEAERVLRPGGVLAVVDLDFTRRPYGTWLRADLPRYDPPAVDRFFAAQGFTLRRVLSTWRFERRADLEEVLRIEFSVRTARRAIDDVADRTVRVGYRLHVRRRADGLVLP</sequence>
<evidence type="ECO:0000313" key="4">
    <source>
        <dbReference type="Proteomes" id="UP001364211"/>
    </source>
</evidence>
<dbReference type="GO" id="GO:0008168">
    <property type="term" value="F:methyltransferase activity"/>
    <property type="evidence" value="ECO:0007669"/>
    <property type="project" value="UniProtKB-KW"/>
</dbReference>